<evidence type="ECO:0000313" key="1">
    <source>
        <dbReference type="EMBL" id="KEF31638.1"/>
    </source>
</evidence>
<accession>A0A072N3W2</accession>
<dbReference type="PATRIC" id="fig|1137280.3.peg.1803"/>
<dbReference type="InterPro" id="IPR027417">
    <property type="entry name" value="P-loop_NTPase"/>
</dbReference>
<dbReference type="Gene3D" id="3.40.50.300">
    <property type="entry name" value="P-loop containing nucleotide triphosphate hydrolases"/>
    <property type="match status" value="1"/>
</dbReference>
<name>A0A072N3W2_9GAMM</name>
<evidence type="ECO:0000313" key="2">
    <source>
        <dbReference type="Proteomes" id="UP000035057"/>
    </source>
</evidence>
<gene>
    <name evidence="1" type="ORF">D777_01987</name>
</gene>
<evidence type="ECO:0008006" key="3">
    <source>
        <dbReference type="Google" id="ProtNLM"/>
    </source>
</evidence>
<dbReference type="EMBL" id="ANIE01000005">
    <property type="protein sequence ID" value="KEF31638.1"/>
    <property type="molecule type" value="Genomic_DNA"/>
</dbReference>
<dbReference type="Proteomes" id="UP000035057">
    <property type="component" value="Unassembled WGS sequence"/>
</dbReference>
<sequence length="331" mass="38315">MVAQLDPAFKAISKRKTFTRLISYLFYEGRPLTTKGRWINPFVFLLYRFQRHLPFAKIVKDPVFILGTGRSGTTILGVTLGIHRDVGFLNEPKALWAYAYESEDLIGSYNDGQAFYSINSDEATIEVKKRLHRVFGHYLRFSASSRVVDKYPELIFRVPFVREVFPGAKFIFLFRNGFDTCTSIEHWSARLGVTKDGEIHDWWGKDDRKWKLLCDQIVAEDTVLGKHAGVIRAYSDHKLRAAVEWIVTMKKGLELTDRYPEIVLPVRYEDYVGEERVRDQVIEFCGLDEDKNYSEYCKAVLTPVEPKAEVSLPPEIQSEFSRVMSLLGYER</sequence>
<dbReference type="STRING" id="1137280.D777_01987"/>
<organism evidence="1 2">
    <name type="scientific">Marinobacter nitratireducens</name>
    <dbReference type="NCBI Taxonomy" id="1137280"/>
    <lineage>
        <taxon>Bacteria</taxon>
        <taxon>Pseudomonadati</taxon>
        <taxon>Pseudomonadota</taxon>
        <taxon>Gammaproteobacteria</taxon>
        <taxon>Pseudomonadales</taxon>
        <taxon>Marinobacteraceae</taxon>
        <taxon>Marinobacter</taxon>
    </lineage>
</organism>
<dbReference type="SUPFAM" id="SSF52540">
    <property type="entry name" value="P-loop containing nucleoside triphosphate hydrolases"/>
    <property type="match status" value="1"/>
</dbReference>
<proteinExistence type="predicted"/>
<keyword evidence="2" id="KW-1185">Reference proteome</keyword>
<protein>
    <recommendedName>
        <fullName evidence="3">Sulfotransferase</fullName>
    </recommendedName>
</protein>
<dbReference type="Pfam" id="PF13469">
    <property type="entry name" value="Sulfotransfer_3"/>
    <property type="match status" value="1"/>
</dbReference>
<dbReference type="RefSeq" id="WP_201443355.1">
    <property type="nucleotide sequence ID" value="NZ_ANIE01000005.1"/>
</dbReference>
<dbReference type="AlphaFoldDB" id="A0A072N3W2"/>
<comment type="caution">
    <text evidence="1">The sequence shown here is derived from an EMBL/GenBank/DDBJ whole genome shotgun (WGS) entry which is preliminary data.</text>
</comment>
<reference evidence="1 2" key="1">
    <citation type="submission" date="2012-12" db="EMBL/GenBank/DDBJ databases">
        <title>Genome assembly of Marinobacter sp. AK21.</title>
        <authorList>
            <person name="Khatri I."/>
            <person name="Kumar R."/>
            <person name="Vaidya B."/>
            <person name="Subramanian S."/>
            <person name="Pinnaka A."/>
        </authorList>
    </citation>
    <scope>NUCLEOTIDE SEQUENCE [LARGE SCALE GENOMIC DNA]</scope>
    <source>
        <strain evidence="1 2">AK21</strain>
    </source>
</reference>